<keyword evidence="2" id="KW-1185">Reference proteome</keyword>
<gene>
    <name evidence="1" type="ORF">HanXRQr2_Chr16g0730051</name>
</gene>
<organism evidence="1 2">
    <name type="scientific">Helianthus annuus</name>
    <name type="common">Common sunflower</name>
    <dbReference type="NCBI Taxonomy" id="4232"/>
    <lineage>
        <taxon>Eukaryota</taxon>
        <taxon>Viridiplantae</taxon>
        <taxon>Streptophyta</taxon>
        <taxon>Embryophyta</taxon>
        <taxon>Tracheophyta</taxon>
        <taxon>Spermatophyta</taxon>
        <taxon>Magnoliopsida</taxon>
        <taxon>eudicotyledons</taxon>
        <taxon>Gunneridae</taxon>
        <taxon>Pentapetalae</taxon>
        <taxon>asterids</taxon>
        <taxon>campanulids</taxon>
        <taxon>Asterales</taxon>
        <taxon>Asteraceae</taxon>
        <taxon>Asteroideae</taxon>
        <taxon>Heliantheae alliance</taxon>
        <taxon>Heliantheae</taxon>
        <taxon>Helianthus</taxon>
    </lineage>
</organism>
<reference evidence="1" key="1">
    <citation type="journal article" date="2017" name="Nature">
        <title>The sunflower genome provides insights into oil metabolism, flowering and Asterid evolution.</title>
        <authorList>
            <person name="Badouin H."/>
            <person name="Gouzy J."/>
            <person name="Grassa C.J."/>
            <person name="Murat F."/>
            <person name="Staton S.E."/>
            <person name="Cottret L."/>
            <person name="Lelandais-Briere C."/>
            <person name="Owens G.L."/>
            <person name="Carrere S."/>
            <person name="Mayjonade B."/>
            <person name="Legrand L."/>
            <person name="Gill N."/>
            <person name="Kane N.C."/>
            <person name="Bowers J.E."/>
            <person name="Hubner S."/>
            <person name="Bellec A."/>
            <person name="Berard A."/>
            <person name="Berges H."/>
            <person name="Blanchet N."/>
            <person name="Boniface M.C."/>
            <person name="Brunel D."/>
            <person name="Catrice O."/>
            <person name="Chaidir N."/>
            <person name="Claudel C."/>
            <person name="Donnadieu C."/>
            <person name="Faraut T."/>
            <person name="Fievet G."/>
            <person name="Helmstetter N."/>
            <person name="King M."/>
            <person name="Knapp S.J."/>
            <person name="Lai Z."/>
            <person name="Le Paslier M.C."/>
            <person name="Lippi Y."/>
            <person name="Lorenzon L."/>
            <person name="Mandel J.R."/>
            <person name="Marage G."/>
            <person name="Marchand G."/>
            <person name="Marquand E."/>
            <person name="Bret-Mestries E."/>
            <person name="Morien E."/>
            <person name="Nambeesan S."/>
            <person name="Nguyen T."/>
            <person name="Pegot-Espagnet P."/>
            <person name="Pouilly N."/>
            <person name="Raftis F."/>
            <person name="Sallet E."/>
            <person name="Schiex T."/>
            <person name="Thomas J."/>
            <person name="Vandecasteele C."/>
            <person name="Vares D."/>
            <person name="Vear F."/>
            <person name="Vautrin S."/>
            <person name="Crespi M."/>
            <person name="Mangin B."/>
            <person name="Burke J.M."/>
            <person name="Salse J."/>
            <person name="Munos S."/>
            <person name="Vincourt P."/>
            <person name="Rieseberg L.H."/>
            <person name="Langlade N.B."/>
        </authorList>
    </citation>
    <scope>NUCLEOTIDE SEQUENCE</scope>
    <source>
        <tissue evidence="1">Leaves</tissue>
    </source>
</reference>
<comment type="caution">
    <text evidence="1">The sequence shown here is derived from an EMBL/GenBank/DDBJ whole genome shotgun (WGS) entry which is preliminary data.</text>
</comment>
<protein>
    <submittedName>
        <fullName evidence="1">Uncharacterized protein</fullName>
    </submittedName>
</protein>
<name>A0A9K3DMX4_HELAN</name>
<accession>A0A9K3DMX4</accession>
<dbReference type="Proteomes" id="UP000215914">
    <property type="component" value="Unassembled WGS sequence"/>
</dbReference>
<proteinExistence type="predicted"/>
<evidence type="ECO:0000313" key="1">
    <source>
        <dbReference type="EMBL" id="KAF5758512.1"/>
    </source>
</evidence>
<sequence length="58" mass="7091">MRYGHDMFGIDKRKLYNLQHHHSLLIINFFKHQNSSHFPYNFRQPSYPLNPPIKKKIP</sequence>
<evidence type="ECO:0000313" key="2">
    <source>
        <dbReference type="Proteomes" id="UP000215914"/>
    </source>
</evidence>
<dbReference type="Gramene" id="mRNA:HanXRQr2_Chr16g0730051">
    <property type="protein sequence ID" value="CDS:HanXRQr2_Chr16g0730051.1"/>
    <property type="gene ID" value="HanXRQr2_Chr16g0730051"/>
</dbReference>
<reference evidence="1" key="2">
    <citation type="submission" date="2020-06" db="EMBL/GenBank/DDBJ databases">
        <title>Helianthus annuus Genome sequencing and assembly Release 2.</title>
        <authorList>
            <person name="Gouzy J."/>
            <person name="Langlade N."/>
            <person name="Munos S."/>
        </authorList>
    </citation>
    <scope>NUCLEOTIDE SEQUENCE</scope>
    <source>
        <tissue evidence="1">Leaves</tissue>
    </source>
</reference>
<dbReference type="AlphaFoldDB" id="A0A9K3DMX4"/>
<dbReference type="EMBL" id="MNCJ02000331">
    <property type="protein sequence ID" value="KAF5758512.1"/>
    <property type="molecule type" value="Genomic_DNA"/>
</dbReference>